<dbReference type="GO" id="GO:0016887">
    <property type="term" value="F:ATP hydrolysis activity"/>
    <property type="evidence" value="ECO:0007669"/>
    <property type="project" value="InterPro"/>
</dbReference>
<dbReference type="Pfam" id="PF00005">
    <property type="entry name" value="ABC_tran"/>
    <property type="match status" value="1"/>
</dbReference>
<dbReference type="InterPro" id="IPR003593">
    <property type="entry name" value="AAA+_ATPase"/>
</dbReference>
<keyword evidence="2" id="KW-0813">Transport</keyword>
<comment type="caution">
    <text evidence="6">The sequence shown here is derived from an EMBL/GenBank/DDBJ whole genome shotgun (WGS) entry which is preliminary data.</text>
</comment>
<feature type="domain" description="ABC transporter" evidence="5">
    <location>
        <begin position="22"/>
        <end position="250"/>
    </location>
</feature>
<organism evidence="6 7">
    <name type="scientific">Candidatus Gottesmanbacteria bacterium RBG_16_43_7</name>
    <dbReference type="NCBI Taxonomy" id="1798373"/>
    <lineage>
        <taxon>Bacteria</taxon>
        <taxon>Candidatus Gottesmaniibacteriota</taxon>
    </lineage>
</organism>
<reference evidence="6 7" key="1">
    <citation type="journal article" date="2016" name="Nat. Commun.">
        <title>Thousands of microbial genomes shed light on interconnected biogeochemical processes in an aquifer system.</title>
        <authorList>
            <person name="Anantharaman K."/>
            <person name="Brown C.T."/>
            <person name="Hug L.A."/>
            <person name="Sharon I."/>
            <person name="Castelle C.J."/>
            <person name="Probst A.J."/>
            <person name="Thomas B.C."/>
            <person name="Singh A."/>
            <person name="Wilkins M.J."/>
            <person name="Karaoz U."/>
            <person name="Brodie E.L."/>
            <person name="Williams K.H."/>
            <person name="Hubbard S.S."/>
            <person name="Banfield J.F."/>
        </authorList>
    </citation>
    <scope>NUCLEOTIDE SEQUENCE [LARGE SCALE GENOMIC DNA]</scope>
</reference>
<evidence type="ECO:0000256" key="1">
    <source>
        <dbReference type="ARBA" id="ARBA00005417"/>
    </source>
</evidence>
<keyword evidence="3" id="KW-0547">Nucleotide-binding</keyword>
<dbReference type="PANTHER" id="PTHR42711">
    <property type="entry name" value="ABC TRANSPORTER ATP-BINDING PROTEIN"/>
    <property type="match status" value="1"/>
</dbReference>
<evidence type="ECO:0000313" key="7">
    <source>
        <dbReference type="Proteomes" id="UP000176854"/>
    </source>
</evidence>
<evidence type="ECO:0000256" key="4">
    <source>
        <dbReference type="ARBA" id="ARBA00022840"/>
    </source>
</evidence>
<sequence length="321" mass="36425">MMERTIPIETMWNYNHSMQSILEVAHLTKKFGSFTAVDDISFTVDEGEIVGLLGPNGAGKTTTIFMLIDLIEPTRGDIRIFGLNYRNHREDILQQLNYSSTYMEMTSQLTVIENLRVIASFFQVKDREQVIHTLTDKFGVSHLLKRLHRNLSAGERTRVYLVKAFLNSPRLLLLDEPTASLDPDIADLVRQEIMAARARGTTILLTSHNMAEVEEICDRVIFINHGKILAEDTPEELARKVRKIKVNLMIKDGQKRTLAFVKKAGFTATSSDRYVTVDMDEADIAYFLAGLAEIGVEYREISIDKPSLEDYFIKMSLTGNT</sequence>
<accession>A0A1F5Z9R1</accession>
<dbReference type="EMBL" id="MFJC01000044">
    <property type="protein sequence ID" value="OGG08852.1"/>
    <property type="molecule type" value="Genomic_DNA"/>
</dbReference>
<evidence type="ECO:0000256" key="3">
    <source>
        <dbReference type="ARBA" id="ARBA00022741"/>
    </source>
</evidence>
<dbReference type="PANTHER" id="PTHR42711:SF5">
    <property type="entry name" value="ABC TRANSPORTER ATP-BINDING PROTEIN NATA"/>
    <property type="match status" value="1"/>
</dbReference>
<dbReference type="GO" id="GO:0005524">
    <property type="term" value="F:ATP binding"/>
    <property type="evidence" value="ECO:0007669"/>
    <property type="project" value="UniProtKB-KW"/>
</dbReference>
<evidence type="ECO:0000256" key="2">
    <source>
        <dbReference type="ARBA" id="ARBA00022448"/>
    </source>
</evidence>
<comment type="similarity">
    <text evidence="1">Belongs to the ABC transporter superfamily.</text>
</comment>
<dbReference type="SMART" id="SM00382">
    <property type="entry name" value="AAA"/>
    <property type="match status" value="1"/>
</dbReference>
<evidence type="ECO:0000313" key="6">
    <source>
        <dbReference type="EMBL" id="OGG08852.1"/>
    </source>
</evidence>
<keyword evidence="4" id="KW-0067">ATP-binding</keyword>
<gene>
    <name evidence="6" type="ORF">A2154_02125</name>
</gene>
<dbReference type="InterPro" id="IPR050763">
    <property type="entry name" value="ABC_transporter_ATP-binding"/>
</dbReference>
<dbReference type="CDD" id="cd03230">
    <property type="entry name" value="ABC_DR_subfamily_A"/>
    <property type="match status" value="1"/>
</dbReference>
<dbReference type="STRING" id="1798373.A2154_02125"/>
<dbReference type="InterPro" id="IPR003439">
    <property type="entry name" value="ABC_transporter-like_ATP-bd"/>
</dbReference>
<name>A0A1F5Z9R1_9BACT</name>
<dbReference type="PROSITE" id="PS50893">
    <property type="entry name" value="ABC_TRANSPORTER_2"/>
    <property type="match status" value="1"/>
</dbReference>
<dbReference type="SUPFAM" id="SSF52540">
    <property type="entry name" value="P-loop containing nucleoside triphosphate hydrolases"/>
    <property type="match status" value="1"/>
</dbReference>
<protein>
    <recommendedName>
        <fullName evidence="5">ABC transporter domain-containing protein</fullName>
    </recommendedName>
</protein>
<dbReference type="Gene3D" id="3.40.50.300">
    <property type="entry name" value="P-loop containing nucleotide triphosphate hydrolases"/>
    <property type="match status" value="1"/>
</dbReference>
<evidence type="ECO:0000259" key="5">
    <source>
        <dbReference type="PROSITE" id="PS50893"/>
    </source>
</evidence>
<dbReference type="InterPro" id="IPR027417">
    <property type="entry name" value="P-loop_NTPase"/>
</dbReference>
<dbReference type="AlphaFoldDB" id="A0A1F5Z9R1"/>
<proteinExistence type="inferred from homology"/>
<dbReference type="Proteomes" id="UP000176854">
    <property type="component" value="Unassembled WGS sequence"/>
</dbReference>